<name>B0WU80_CULQU</name>
<dbReference type="EMBL" id="DS232102">
    <property type="protein sequence ID" value="EDS34850.1"/>
    <property type="molecule type" value="Genomic_DNA"/>
</dbReference>
<dbReference type="eggNOG" id="ENOG502T3JR">
    <property type="taxonomic scope" value="Eukaryota"/>
</dbReference>
<dbReference type="OMA" id="IPLNICH"/>
<feature type="region of interest" description="Disordered" evidence="1">
    <location>
        <begin position="152"/>
        <end position="181"/>
    </location>
</feature>
<keyword evidence="2" id="KW-0732">Signal</keyword>
<evidence type="ECO:0000256" key="1">
    <source>
        <dbReference type="SAM" id="MobiDB-lite"/>
    </source>
</evidence>
<dbReference type="KEGG" id="cqu:CpipJ_CPIJ010992"/>
<proteinExistence type="predicted"/>
<dbReference type="EnsemblMetazoa" id="CPIJ010992-RA">
    <property type="protein sequence ID" value="CPIJ010992-PA"/>
    <property type="gene ID" value="CPIJ010992"/>
</dbReference>
<dbReference type="HOGENOM" id="CLU_1490446_0_0_1"/>
<reference evidence="3" key="1">
    <citation type="submission" date="2007-03" db="EMBL/GenBank/DDBJ databases">
        <title>Annotation of Culex pipiens quinquefasciatus.</title>
        <authorList>
            <consortium name="The Broad Institute Genome Sequencing Platform"/>
            <person name="Atkinson P.W."/>
            <person name="Hemingway J."/>
            <person name="Christensen B.M."/>
            <person name="Higgs S."/>
            <person name="Kodira C."/>
            <person name="Hannick L."/>
            <person name="Megy K."/>
            <person name="O'Leary S."/>
            <person name="Pearson M."/>
            <person name="Haas B.J."/>
            <person name="Mauceli E."/>
            <person name="Wortman J.R."/>
            <person name="Lee N.H."/>
            <person name="Guigo R."/>
            <person name="Stanke M."/>
            <person name="Alvarado L."/>
            <person name="Amedeo P."/>
            <person name="Antoine C.H."/>
            <person name="Arensburger P."/>
            <person name="Bidwell S.L."/>
            <person name="Crawford M."/>
            <person name="Camaro F."/>
            <person name="Devon K."/>
            <person name="Engels R."/>
            <person name="Hammond M."/>
            <person name="Howarth C."/>
            <person name="Koehrsen M."/>
            <person name="Lawson D."/>
            <person name="Montgomery P."/>
            <person name="Nene V."/>
            <person name="Nusbaum C."/>
            <person name="Puiu D."/>
            <person name="Romero-Severson J."/>
            <person name="Severson D.W."/>
            <person name="Shumway M."/>
            <person name="Sisk P."/>
            <person name="Stolte C."/>
            <person name="Zeng Q."/>
            <person name="Eisenstadt E."/>
            <person name="Fraser-Liggett C."/>
            <person name="Strausberg R."/>
            <person name="Galagan J."/>
            <person name="Birren B."/>
            <person name="Collins F.H."/>
        </authorList>
    </citation>
    <scope>NUCLEOTIDE SEQUENCE [LARGE SCALE GENOMIC DNA]</scope>
    <source>
        <strain evidence="3">JHB</strain>
    </source>
</reference>
<reference evidence="4" key="2">
    <citation type="submission" date="2020-05" db="UniProtKB">
        <authorList>
            <consortium name="EnsemblMetazoa"/>
        </authorList>
    </citation>
    <scope>IDENTIFICATION</scope>
    <source>
        <strain evidence="4">JHB</strain>
    </source>
</reference>
<accession>B0WU80</accession>
<dbReference type="AlphaFoldDB" id="B0WU80"/>
<keyword evidence="5" id="KW-1185">Reference proteome</keyword>
<feature type="chain" id="PRO_5014566986" description="Bursicon" evidence="2">
    <location>
        <begin position="19"/>
        <end position="181"/>
    </location>
</feature>
<evidence type="ECO:0000256" key="2">
    <source>
        <dbReference type="SAM" id="SignalP"/>
    </source>
</evidence>
<dbReference type="Proteomes" id="UP000002320">
    <property type="component" value="Unassembled WGS sequence"/>
</dbReference>
<evidence type="ECO:0000313" key="3">
    <source>
        <dbReference type="EMBL" id="EDS34850.1"/>
    </source>
</evidence>
<evidence type="ECO:0000313" key="5">
    <source>
        <dbReference type="Proteomes" id="UP000002320"/>
    </source>
</evidence>
<feature type="signal peptide" evidence="2">
    <location>
        <begin position="1"/>
        <end position="18"/>
    </location>
</feature>
<dbReference type="VEuPathDB" id="VectorBase:CPIJ010992"/>
<protein>
    <recommendedName>
        <fullName evidence="6">Bursicon</fullName>
    </recommendedName>
</protein>
<evidence type="ECO:0008006" key="6">
    <source>
        <dbReference type="Google" id="ProtNLM"/>
    </source>
</evidence>
<sequence length="181" mass="20555">MKWITLFLFYLHSLQCQANDHATATINHRQFSSQVHLDPATGLPTLHKSDCECLTKIHLVTTRTAVEPQQVPPLGLCRCQECDAHELDEQGNPKFNCHERHVPEKLVMRRLNRHKRAFSWEDIIGKISLMGSIDNQYSKKTQGYFHYNYGTSDSPGEVGVKPTTAKPTTTTTKLPETTPPE</sequence>
<dbReference type="InParanoid" id="B0WU80"/>
<evidence type="ECO:0000313" key="4">
    <source>
        <dbReference type="EnsemblMetazoa" id="CPIJ010992-PA"/>
    </source>
</evidence>
<feature type="compositionally biased region" description="Low complexity" evidence="1">
    <location>
        <begin position="161"/>
        <end position="181"/>
    </location>
</feature>
<gene>
    <name evidence="4" type="primary">6043274</name>
    <name evidence="3" type="ORF">CpipJ_CPIJ010992</name>
</gene>
<organism>
    <name type="scientific">Culex quinquefasciatus</name>
    <name type="common">Southern house mosquito</name>
    <name type="synonym">Culex pungens</name>
    <dbReference type="NCBI Taxonomy" id="7176"/>
    <lineage>
        <taxon>Eukaryota</taxon>
        <taxon>Metazoa</taxon>
        <taxon>Ecdysozoa</taxon>
        <taxon>Arthropoda</taxon>
        <taxon>Hexapoda</taxon>
        <taxon>Insecta</taxon>
        <taxon>Pterygota</taxon>
        <taxon>Neoptera</taxon>
        <taxon>Endopterygota</taxon>
        <taxon>Diptera</taxon>
        <taxon>Nematocera</taxon>
        <taxon>Culicoidea</taxon>
        <taxon>Culicidae</taxon>
        <taxon>Culicinae</taxon>
        <taxon>Culicini</taxon>
        <taxon>Culex</taxon>
        <taxon>Culex</taxon>
    </lineage>
</organism>